<evidence type="ECO:0000313" key="4">
    <source>
        <dbReference type="Proteomes" id="UP000002012"/>
    </source>
</evidence>
<keyword evidence="4" id="KW-1185">Reference proteome</keyword>
<name>D4H1E3_DENA2</name>
<reference evidence="3 4" key="1">
    <citation type="journal article" date="2010" name="Stand. Genomic Sci.">
        <title>Complete genome sequence of Denitrovibrio acetiphilus type strain (N2460).</title>
        <authorList>
            <person name="Kiss H."/>
            <person name="Lang E."/>
            <person name="Lapidus A."/>
            <person name="Copeland A."/>
            <person name="Nolan M."/>
            <person name="Glavina Del Rio T."/>
            <person name="Chen F."/>
            <person name="Lucas S."/>
            <person name="Tice H."/>
            <person name="Cheng J.F."/>
            <person name="Han C."/>
            <person name="Goodwin L."/>
            <person name="Pitluck S."/>
            <person name="Liolios K."/>
            <person name="Pati A."/>
            <person name="Ivanova N."/>
            <person name="Mavromatis K."/>
            <person name="Chen A."/>
            <person name="Palaniappan K."/>
            <person name="Land M."/>
            <person name="Hauser L."/>
            <person name="Chang Y.J."/>
            <person name="Jeffries C.D."/>
            <person name="Detter J.C."/>
            <person name="Brettin T."/>
            <person name="Spring S."/>
            <person name="Rohde M."/>
            <person name="Goker M."/>
            <person name="Woyke T."/>
            <person name="Bristow J."/>
            <person name="Eisen J.A."/>
            <person name="Markowitz V."/>
            <person name="Hugenholtz P."/>
            <person name="Kyrpides N.C."/>
            <person name="Klenk H.P."/>
        </authorList>
    </citation>
    <scope>NUCLEOTIDE SEQUENCE [LARGE SCALE GENOMIC DNA]</scope>
    <source>
        <strain evidence="4">DSM 12809 / NBRC 114555 / N2460</strain>
    </source>
</reference>
<dbReference type="Proteomes" id="UP000002012">
    <property type="component" value="Chromosome"/>
</dbReference>
<dbReference type="STRING" id="522772.Dacet_0085"/>
<gene>
    <name evidence="3" type="ordered locus">Dacet_0085</name>
</gene>
<dbReference type="Gene3D" id="3.90.10.10">
    <property type="entry name" value="Cytochrome C3"/>
    <property type="match status" value="1"/>
</dbReference>
<feature type="signal peptide" evidence="1">
    <location>
        <begin position="1"/>
        <end position="24"/>
    </location>
</feature>
<dbReference type="InterPro" id="IPR036280">
    <property type="entry name" value="Multihaem_cyt_sf"/>
</dbReference>
<dbReference type="InterPro" id="IPR029467">
    <property type="entry name" value="Cyt_c7-like"/>
</dbReference>
<dbReference type="KEGG" id="dap:Dacet_0085"/>
<protein>
    <recommendedName>
        <fullName evidence="2">Cytochrome c7-like domain-containing protein</fullName>
    </recommendedName>
</protein>
<sequence precursor="true">MGSFNKIFFLVMVLILTTVAFAYAADEHPEDMGNKDCAECHVDVTPEIYKQWEESAHGFTGVKCQVCHGDEVNFVKSPTNATCEGCHSMQVENNQVPQARCASCHIAHNFTVHKMHDYK</sequence>
<feature type="domain" description="Cytochrome c7-like" evidence="2">
    <location>
        <begin position="25"/>
        <end position="88"/>
    </location>
</feature>
<dbReference type="eggNOG" id="COG0484">
    <property type="taxonomic scope" value="Bacteria"/>
</dbReference>
<evidence type="ECO:0000259" key="2">
    <source>
        <dbReference type="Pfam" id="PF14522"/>
    </source>
</evidence>
<evidence type="ECO:0000313" key="3">
    <source>
        <dbReference type="EMBL" id="ADD66891.1"/>
    </source>
</evidence>
<dbReference type="PaxDb" id="522772-Dacet_0085"/>
<accession>D4H1E3</accession>
<dbReference type="SUPFAM" id="SSF48695">
    <property type="entry name" value="Multiheme cytochromes"/>
    <property type="match status" value="1"/>
</dbReference>
<keyword evidence="1" id="KW-0732">Signal</keyword>
<organism evidence="3 4">
    <name type="scientific">Denitrovibrio acetiphilus (strain DSM 12809 / NBRC 114555 / N2460)</name>
    <dbReference type="NCBI Taxonomy" id="522772"/>
    <lineage>
        <taxon>Bacteria</taxon>
        <taxon>Pseudomonadati</taxon>
        <taxon>Deferribacterota</taxon>
        <taxon>Deferribacteres</taxon>
        <taxon>Deferribacterales</taxon>
        <taxon>Geovibrionaceae</taxon>
        <taxon>Denitrovibrio</taxon>
    </lineage>
</organism>
<dbReference type="RefSeq" id="WP_013009439.1">
    <property type="nucleotide sequence ID" value="NC_013943.1"/>
</dbReference>
<dbReference type="HOGENOM" id="CLU_159899_0_0_0"/>
<evidence type="ECO:0000256" key="1">
    <source>
        <dbReference type="SAM" id="SignalP"/>
    </source>
</evidence>
<dbReference type="OrthoDB" id="9814800at2"/>
<proteinExistence type="predicted"/>
<dbReference type="InParanoid" id="D4H1E3"/>
<dbReference type="EMBL" id="CP001968">
    <property type="protein sequence ID" value="ADD66891.1"/>
    <property type="molecule type" value="Genomic_DNA"/>
</dbReference>
<dbReference type="Pfam" id="PF14522">
    <property type="entry name" value="Cytochrome_C7"/>
    <property type="match status" value="1"/>
</dbReference>
<dbReference type="AlphaFoldDB" id="D4H1E3"/>
<feature type="chain" id="PRO_5003057933" description="Cytochrome c7-like domain-containing protein" evidence="1">
    <location>
        <begin position="25"/>
        <end position="119"/>
    </location>
</feature>